<dbReference type="Pfam" id="PF04542">
    <property type="entry name" value="Sigma70_r2"/>
    <property type="match status" value="1"/>
</dbReference>
<evidence type="ECO:0000259" key="1">
    <source>
        <dbReference type="Pfam" id="PF04542"/>
    </source>
</evidence>
<dbReference type="OrthoDB" id="9780299at2"/>
<dbReference type="GO" id="GO:0003700">
    <property type="term" value="F:DNA-binding transcription factor activity"/>
    <property type="evidence" value="ECO:0007669"/>
    <property type="project" value="InterPro"/>
</dbReference>
<dbReference type="SUPFAM" id="SSF88946">
    <property type="entry name" value="Sigma2 domain of RNA polymerase sigma factors"/>
    <property type="match status" value="1"/>
</dbReference>
<dbReference type="AlphaFoldDB" id="A0A1N6KDW5"/>
<dbReference type="RefSeq" id="WP_074242868.1">
    <property type="nucleotide sequence ID" value="NZ_FSRA01000002.1"/>
</dbReference>
<dbReference type="InterPro" id="IPR013325">
    <property type="entry name" value="RNA_pol_sigma_r2"/>
</dbReference>
<sequence length="414" mass="46956">MANDELIPHLFRTEYSKITAVLCKLFGFENIEIAEDIASDTFLSASELWGLNGLPENPVAWLYTVAKNKAKNHLKHQAVFHNRVAGHLSRSTEGMEWPEIDLSAGNIRDSQLQMIFAICHPAILAEAQIGLALRILCGFGIGEIADAFLTNKETINKRLLRAKDKLRVEHIKIEFPGKVEINKRLETVLRTLYLIFNEGYYSAGNNITLRKELCFEAMRLTHLLLENEETNKPAVNALFSLMSFQSSRFEARMDQQGEIILYDEQDASLWNREMIEQGEQFLNLASEGDKLSKYHLEAGIAYWHTIKADTAEKWENILQLYNHLLQLEYSPIAALNRTYALSKANGKAAAITEAKKLNLANLHLYHLLLGELYTGVDNGEAKSYLEQALKLTSSAADKKIIMQKIERLAYLDNL</sequence>
<name>A0A1N6KDW5_9BACT</name>
<gene>
    <name evidence="3" type="ORF">SAMN04488055_5659</name>
</gene>
<dbReference type="EMBL" id="FSRA01000002">
    <property type="protein sequence ID" value="SIO54748.1"/>
    <property type="molecule type" value="Genomic_DNA"/>
</dbReference>
<feature type="domain" description="DUF6596" evidence="2">
    <location>
        <begin position="184"/>
        <end position="285"/>
    </location>
</feature>
<dbReference type="Proteomes" id="UP000185003">
    <property type="component" value="Unassembled WGS sequence"/>
</dbReference>
<dbReference type="InterPro" id="IPR046531">
    <property type="entry name" value="DUF6596"/>
</dbReference>
<feature type="domain" description="RNA polymerase sigma-70 region 2" evidence="1">
    <location>
        <begin position="10"/>
        <end position="77"/>
    </location>
</feature>
<organism evidence="3 4">
    <name type="scientific">Chitinophaga niabensis</name>
    <dbReference type="NCBI Taxonomy" id="536979"/>
    <lineage>
        <taxon>Bacteria</taxon>
        <taxon>Pseudomonadati</taxon>
        <taxon>Bacteroidota</taxon>
        <taxon>Chitinophagia</taxon>
        <taxon>Chitinophagales</taxon>
        <taxon>Chitinophagaceae</taxon>
        <taxon>Chitinophaga</taxon>
    </lineage>
</organism>
<protein>
    <submittedName>
        <fullName evidence="3">RNA polymerase, sigma subunit, ECF family</fullName>
    </submittedName>
</protein>
<dbReference type="InterPro" id="IPR007627">
    <property type="entry name" value="RNA_pol_sigma70_r2"/>
</dbReference>
<dbReference type="Pfam" id="PF20239">
    <property type="entry name" value="DUF6596"/>
    <property type="match status" value="1"/>
</dbReference>
<accession>A0A1N6KDW5</accession>
<evidence type="ECO:0000259" key="2">
    <source>
        <dbReference type="Pfam" id="PF20239"/>
    </source>
</evidence>
<keyword evidence="4" id="KW-1185">Reference proteome</keyword>
<reference evidence="3 4" key="1">
    <citation type="submission" date="2016-11" db="EMBL/GenBank/DDBJ databases">
        <authorList>
            <person name="Jaros S."/>
            <person name="Januszkiewicz K."/>
            <person name="Wedrychowicz H."/>
        </authorList>
    </citation>
    <scope>NUCLEOTIDE SEQUENCE [LARGE SCALE GENOMIC DNA]</scope>
    <source>
        <strain evidence="3 4">DSM 24787</strain>
    </source>
</reference>
<dbReference type="PANTHER" id="PTHR47756">
    <property type="entry name" value="BLL6612 PROTEIN-RELATED"/>
    <property type="match status" value="1"/>
</dbReference>
<dbReference type="PANTHER" id="PTHR47756:SF2">
    <property type="entry name" value="BLL6612 PROTEIN"/>
    <property type="match status" value="1"/>
</dbReference>
<dbReference type="GO" id="GO:0006352">
    <property type="term" value="P:DNA-templated transcription initiation"/>
    <property type="evidence" value="ECO:0007669"/>
    <property type="project" value="InterPro"/>
</dbReference>
<dbReference type="STRING" id="536979.SAMN04488055_5659"/>
<dbReference type="Gene3D" id="1.10.1740.10">
    <property type="match status" value="1"/>
</dbReference>
<proteinExistence type="predicted"/>
<evidence type="ECO:0000313" key="3">
    <source>
        <dbReference type="EMBL" id="SIO54748.1"/>
    </source>
</evidence>
<evidence type="ECO:0000313" key="4">
    <source>
        <dbReference type="Proteomes" id="UP000185003"/>
    </source>
</evidence>